<gene>
    <name evidence="2" type="ORF">BJ972_002968</name>
    <name evidence="3" type="ORF">ESP50_16850</name>
</gene>
<keyword evidence="4" id="KW-1185">Reference proteome</keyword>
<comment type="caution">
    <text evidence="3">The sequence shown here is derived from an EMBL/GenBank/DDBJ whole genome shotgun (WGS) entry which is preliminary data.</text>
</comment>
<dbReference type="OrthoDB" id="5125751at2"/>
<feature type="transmembrane region" description="Helical" evidence="1">
    <location>
        <begin position="114"/>
        <end position="134"/>
    </location>
</feature>
<proteinExistence type="predicted"/>
<evidence type="ECO:0000313" key="4">
    <source>
        <dbReference type="Proteomes" id="UP000292686"/>
    </source>
</evidence>
<keyword evidence="1" id="KW-0472">Membrane</keyword>
<keyword evidence="1" id="KW-1133">Transmembrane helix</keyword>
<dbReference type="EMBL" id="SDPM01000012">
    <property type="protein sequence ID" value="RXZ85191.1"/>
    <property type="molecule type" value="Genomic_DNA"/>
</dbReference>
<dbReference type="EMBL" id="JACCBI010000001">
    <property type="protein sequence ID" value="NYD68449.1"/>
    <property type="molecule type" value="Genomic_DNA"/>
</dbReference>
<reference evidence="2 5" key="2">
    <citation type="submission" date="2020-07" db="EMBL/GenBank/DDBJ databases">
        <title>Sequencing the genomes of 1000 actinobacteria strains.</title>
        <authorList>
            <person name="Klenk H.-P."/>
        </authorList>
    </citation>
    <scope>NUCLEOTIDE SEQUENCE [LARGE SCALE GENOMIC DNA]</scope>
    <source>
        <strain evidence="2 5">DSM 23870</strain>
    </source>
</reference>
<dbReference type="AlphaFoldDB" id="A0A4Q2M5N9"/>
<evidence type="ECO:0000256" key="1">
    <source>
        <dbReference type="SAM" id="Phobius"/>
    </source>
</evidence>
<protein>
    <submittedName>
        <fullName evidence="3">DUF3180 domain-containing protein</fullName>
    </submittedName>
    <submittedName>
        <fullName evidence="2">Polyferredoxin</fullName>
    </submittedName>
</protein>
<accession>A0A4Q2M5N9</accession>
<keyword evidence="1" id="KW-0812">Transmembrane</keyword>
<name>A0A4Q2M5N9_9MICO</name>
<dbReference type="Proteomes" id="UP000581087">
    <property type="component" value="Unassembled WGS sequence"/>
</dbReference>
<dbReference type="RefSeq" id="WP_129177115.1">
    <property type="nucleotide sequence ID" value="NZ_JACCBI010000001.1"/>
</dbReference>
<feature type="transmembrane region" description="Helical" evidence="1">
    <location>
        <begin position="80"/>
        <end position="102"/>
    </location>
</feature>
<dbReference type="Pfam" id="PF11377">
    <property type="entry name" value="DUF3180"/>
    <property type="match status" value="1"/>
</dbReference>
<dbReference type="Proteomes" id="UP000292686">
    <property type="component" value="Unassembled WGS sequence"/>
</dbReference>
<organism evidence="3 4">
    <name type="scientific">Agromyces atrinae</name>
    <dbReference type="NCBI Taxonomy" id="592376"/>
    <lineage>
        <taxon>Bacteria</taxon>
        <taxon>Bacillati</taxon>
        <taxon>Actinomycetota</taxon>
        <taxon>Actinomycetes</taxon>
        <taxon>Micrococcales</taxon>
        <taxon>Microbacteriaceae</taxon>
        <taxon>Agromyces</taxon>
    </lineage>
</organism>
<feature type="transmembrane region" description="Helical" evidence="1">
    <location>
        <begin position="7"/>
        <end position="27"/>
    </location>
</feature>
<reference evidence="3 4" key="1">
    <citation type="submission" date="2019-01" db="EMBL/GenBank/DDBJ databases">
        <title>Agromyces.</title>
        <authorList>
            <person name="Li J."/>
        </authorList>
    </citation>
    <scope>NUCLEOTIDE SEQUENCE [LARGE SCALE GENOMIC DNA]</scope>
    <source>
        <strain evidence="3 4">DSM 23870</strain>
    </source>
</reference>
<evidence type="ECO:0000313" key="3">
    <source>
        <dbReference type="EMBL" id="RXZ85191.1"/>
    </source>
</evidence>
<feature type="transmembrane region" description="Helical" evidence="1">
    <location>
        <begin position="39"/>
        <end position="59"/>
    </location>
</feature>
<sequence length="154" mass="15605">MSRTRATSLIAIGVVGLVASFLIELALVSVGRSTIVPPISLPITLIGVAVVVVAVAWPVRKAVKGRGRVDPFRAIRIAALAKACSLSGAIVVGFGAGVAAFLLTRSVIGGAEPILLSIATFIGAGILLAGGLIAERFCTLPPDDDAPNPEEARA</sequence>
<evidence type="ECO:0000313" key="5">
    <source>
        <dbReference type="Proteomes" id="UP000581087"/>
    </source>
</evidence>
<dbReference type="InterPro" id="IPR021517">
    <property type="entry name" value="DUF3180"/>
</dbReference>
<evidence type="ECO:0000313" key="2">
    <source>
        <dbReference type="EMBL" id="NYD68449.1"/>
    </source>
</evidence>